<dbReference type="EMBL" id="AP027734">
    <property type="protein sequence ID" value="BDZ55063.1"/>
    <property type="molecule type" value="Genomic_DNA"/>
</dbReference>
<protein>
    <submittedName>
        <fullName evidence="1">Uncharacterized protein</fullName>
    </submittedName>
</protein>
<evidence type="ECO:0000313" key="2">
    <source>
        <dbReference type="Proteomes" id="UP001321477"/>
    </source>
</evidence>
<dbReference type="Gene3D" id="3.30.450.20">
    <property type="entry name" value="PAS domain"/>
    <property type="match status" value="1"/>
</dbReference>
<proteinExistence type="predicted"/>
<evidence type="ECO:0000313" key="1">
    <source>
        <dbReference type="EMBL" id="BDZ55063.1"/>
    </source>
</evidence>
<dbReference type="CDD" id="cd12913">
    <property type="entry name" value="PDC1_MCP_like"/>
    <property type="match status" value="1"/>
</dbReference>
<name>A0ABM8H2R5_9MICO</name>
<reference evidence="2" key="1">
    <citation type="journal article" date="2019" name="Int. J. Syst. Evol. Microbiol.">
        <title>The Global Catalogue of Microorganisms (GCM) 10K type strain sequencing project: providing services to taxonomists for standard genome sequencing and annotation.</title>
        <authorList>
            <consortium name="The Broad Institute Genomics Platform"/>
            <consortium name="The Broad Institute Genome Sequencing Center for Infectious Disease"/>
            <person name="Wu L."/>
            <person name="Ma J."/>
        </authorList>
    </citation>
    <scope>NUCLEOTIDE SEQUENCE [LARGE SCALE GENOMIC DNA]</scope>
    <source>
        <strain evidence="2">NBRC 109019</strain>
    </source>
</reference>
<gene>
    <name evidence="1" type="ORF">GCM10025870_21360</name>
</gene>
<dbReference type="Pfam" id="PF22673">
    <property type="entry name" value="MCP-like_PDC_1"/>
    <property type="match status" value="1"/>
</dbReference>
<dbReference type="Proteomes" id="UP001321477">
    <property type="component" value="Chromosome"/>
</dbReference>
<sequence>MFAPRSVKSGIDYRELDWFRIPMLTGRSHVAGPYVDYLCSDEYTLTAAVPVTDADRFLGVAGLDVMIDTIERRLTPPLRELGEPLLLVNGVNRVLVSTDARYVAGDVLRPERIDLRDERACAGLDFRVVALA</sequence>
<accession>A0ABM8H2R5</accession>
<organism evidence="1 2">
    <name type="scientific">Agromyces marinus</name>
    <dbReference type="NCBI Taxonomy" id="1389020"/>
    <lineage>
        <taxon>Bacteria</taxon>
        <taxon>Bacillati</taxon>
        <taxon>Actinomycetota</taxon>
        <taxon>Actinomycetes</taxon>
        <taxon>Micrococcales</taxon>
        <taxon>Microbacteriaceae</taxon>
        <taxon>Agromyces</taxon>
    </lineage>
</organism>
<keyword evidence="2" id="KW-1185">Reference proteome</keyword>